<comment type="caution">
    <text evidence="1">The sequence shown here is derived from an EMBL/GenBank/DDBJ whole genome shotgun (WGS) entry which is preliminary data.</text>
</comment>
<protein>
    <submittedName>
        <fullName evidence="1">Uncharacterized protein</fullName>
    </submittedName>
</protein>
<evidence type="ECO:0000313" key="2">
    <source>
        <dbReference type="Proteomes" id="UP000289411"/>
    </source>
</evidence>
<dbReference type="EMBL" id="QYBC01000004">
    <property type="protein sequence ID" value="RYB06459.1"/>
    <property type="molecule type" value="Genomic_DNA"/>
</dbReference>
<dbReference type="OrthoDB" id="7864523at2"/>
<keyword evidence="2" id="KW-1185">Reference proteome</keyword>
<organism evidence="1 2">
    <name type="scientific">Lichenibacterium ramalinae</name>
    <dbReference type="NCBI Taxonomy" id="2316527"/>
    <lineage>
        <taxon>Bacteria</taxon>
        <taxon>Pseudomonadati</taxon>
        <taxon>Pseudomonadota</taxon>
        <taxon>Alphaproteobacteria</taxon>
        <taxon>Hyphomicrobiales</taxon>
        <taxon>Lichenihabitantaceae</taxon>
        <taxon>Lichenibacterium</taxon>
    </lineage>
</organism>
<gene>
    <name evidence="1" type="ORF">D3272_05625</name>
</gene>
<dbReference type="Proteomes" id="UP000289411">
    <property type="component" value="Unassembled WGS sequence"/>
</dbReference>
<name>A0A4Q2REU0_9HYPH</name>
<dbReference type="AlphaFoldDB" id="A0A4Q2REU0"/>
<evidence type="ECO:0000313" key="1">
    <source>
        <dbReference type="EMBL" id="RYB06459.1"/>
    </source>
</evidence>
<reference evidence="1 2" key="1">
    <citation type="submission" date="2018-09" db="EMBL/GenBank/DDBJ databases">
        <authorList>
            <person name="Grouzdev D.S."/>
            <person name="Krutkina M.S."/>
        </authorList>
    </citation>
    <scope>NUCLEOTIDE SEQUENCE [LARGE SCALE GENOMIC DNA]</scope>
    <source>
        <strain evidence="1 2">RmlP001</strain>
    </source>
</reference>
<sequence length="87" mass="9930">MPGFEDLPEIEYSPLGRQVTRTGVTVRVLIYRVPSEDLRWTLEIEDHLGGSTCWDSTFATAQEAYDVFEQHVRLEGIRSFTQPAARS</sequence>
<accession>A0A4Q2REU0</accession>
<reference evidence="1 2" key="2">
    <citation type="submission" date="2019-02" db="EMBL/GenBank/DDBJ databases">
        <title>'Lichenibacterium ramalinii' gen. nov. sp. nov., 'Lichenibacterium minor' gen. nov. sp. nov.</title>
        <authorList>
            <person name="Pankratov T."/>
        </authorList>
    </citation>
    <scope>NUCLEOTIDE SEQUENCE [LARGE SCALE GENOMIC DNA]</scope>
    <source>
        <strain evidence="1 2">RmlP001</strain>
    </source>
</reference>
<proteinExistence type="predicted"/>